<dbReference type="EMBL" id="JANIIK010000046">
    <property type="protein sequence ID" value="KAJ3603254.1"/>
    <property type="molecule type" value="Genomic_DNA"/>
</dbReference>
<evidence type="ECO:0000256" key="11">
    <source>
        <dbReference type="ARBA" id="ARBA00022989"/>
    </source>
</evidence>
<dbReference type="GO" id="GO:0030509">
    <property type="term" value="P:BMP signaling pathway"/>
    <property type="evidence" value="ECO:0007669"/>
    <property type="project" value="TreeGrafter"/>
</dbReference>
<keyword evidence="11" id="KW-1133">Transmembrane helix</keyword>
<dbReference type="PROSITE" id="PS50011">
    <property type="entry name" value="PROTEIN_KINASE_DOM"/>
    <property type="match status" value="1"/>
</dbReference>
<evidence type="ECO:0000256" key="10">
    <source>
        <dbReference type="ARBA" id="ARBA00022840"/>
    </source>
</evidence>
<keyword evidence="12" id="KW-0472">Membrane</keyword>
<evidence type="ECO:0000256" key="2">
    <source>
        <dbReference type="ARBA" id="ARBA00009605"/>
    </source>
</evidence>
<dbReference type="GO" id="GO:0005524">
    <property type="term" value="F:ATP binding"/>
    <property type="evidence" value="ECO:0007669"/>
    <property type="project" value="UniProtKB-UniRule"/>
</dbReference>
<dbReference type="EC" id="2.7.11.30" evidence="3"/>
<dbReference type="SUPFAM" id="SSF56112">
    <property type="entry name" value="Protein kinase-like (PK-like)"/>
    <property type="match status" value="1"/>
</dbReference>
<evidence type="ECO:0000256" key="1">
    <source>
        <dbReference type="ARBA" id="ARBA00004479"/>
    </source>
</evidence>
<gene>
    <name evidence="17" type="ORF">NHX12_030996</name>
</gene>
<evidence type="ECO:0000256" key="5">
    <source>
        <dbReference type="ARBA" id="ARBA00022679"/>
    </source>
</evidence>
<evidence type="ECO:0000256" key="15">
    <source>
        <dbReference type="SAM" id="MobiDB-lite"/>
    </source>
</evidence>
<dbReference type="PROSITE" id="PS00107">
    <property type="entry name" value="PROTEIN_KINASE_ATP"/>
    <property type="match status" value="1"/>
</dbReference>
<comment type="caution">
    <text evidence="17">The sequence shown here is derived from an EMBL/GenBank/DDBJ whole genome shotgun (WGS) entry which is preliminary data.</text>
</comment>
<evidence type="ECO:0000256" key="9">
    <source>
        <dbReference type="ARBA" id="ARBA00022777"/>
    </source>
</evidence>
<keyword evidence="18" id="KW-1185">Reference proteome</keyword>
<accession>A0A9Q0EAZ4</accession>
<dbReference type="InterPro" id="IPR000719">
    <property type="entry name" value="Prot_kinase_dom"/>
</dbReference>
<dbReference type="Pfam" id="PF07714">
    <property type="entry name" value="PK_Tyr_Ser-Thr"/>
    <property type="match status" value="1"/>
</dbReference>
<dbReference type="Gene3D" id="3.30.200.20">
    <property type="entry name" value="Phosphorylase Kinase, domain 1"/>
    <property type="match status" value="1"/>
</dbReference>
<dbReference type="PANTHER" id="PTHR23255:SF49">
    <property type="entry name" value="ANTI-MUELLERIAN HORMONE TYPE-2 RECEPTOR"/>
    <property type="match status" value="1"/>
</dbReference>
<dbReference type="PANTHER" id="PTHR23255">
    <property type="entry name" value="TRANSFORMING GROWTH FACTOR-BETA RECEPTOR TYPE I AND II"/>
    <property type="match status" value="1"/>
</dbReference>
<evidence type="ECO:0000256" key="13">
    <source>
        <dbReference type="ARBA" id="ARBA00023170"/>
    </source>
</evidence>
<evidence type="ECO:0000256" key="12">
    <source>
        <dbReference type="ARBA" id="ARBA00023136"/>
    </source>
</evidence>
<feature type="binding site" evidence="14">
    <location>
        <position position="111"/>
    </location>
    <ligand>
        <name>ATP</name>
        <dbReference type="ChEBI" id="CHEBI:30616"/>
    </ligand>
</feature>
<comment type="subcellular location">
    <subcellularLocation>
        <location evidence="1">Membrane</location>
        <topology evidence="1">Single-pass type I membrane protein</topology>
    </subcellularLocation>
</comment>
<keyword evidence="6" id="KW-0812">Transmembrane</keyword>
<feature type="region of interest" description="Disordered" evidence="15">
    <location>
        <begin position="534"/>
        <end position="570"/>
    </location>
</feature>
<keyword evidence="9" id="KW-0418">Kinase</keyword>
<keyword evidence="8 14" id="KW-0547">Nucleotide-binding</keyword>
<name>A0A9Q0EAZ4_9TELE</name>
<dbReference type="GO" id="GO:0043235">
    <property type="term" value="C:receptor complex"/>
    <property type="evidence" value="ECO:0007669"/>
    <property type="project" value="TreeGrafter"/>
</dbReference>
<reference evidence="17" key="1">
    <citation type="submission" date="2022-07" db="EMBL/GenBank/DDBJ databases">
        <title>Chromosome-level genome of Muraenolepis orangiensis.</title>
        <authorList>
            <person name="Kim J."/>
        </authorList>
    </citation>
    <scope>NUCLEOTIDE SEQUENCE</scope>
    <source>
        <strain evidence="17">KU_S4_2022</strain>
        <tissue evidence="17">Muscle</tissue>
    </source>
</reference>
<dbReference type="OrthoDB" id="669224at2759"/>
<dbReference type="AlphaFoldDB" id="A0A9Q0EAZ4"/>
<evidence type="ECO:0000256" key="3">
    <source>
        <dbReference type="ARBA" id="ARBA00012401"/>
    </source>
</evidence>
<feature type="compositionally biased region" description="Polar residues" evidence="15">
    <location>
        <begin position="599"/>
        <end position="610"/>
    </location>
</feature>
<dbReference type="Proteomes" id="UP001148018">
    <property type="component" value="Unassembled WGS sequence"/>
</dbReference>
<sequence>MGQRRWLLIAVVVVNNQPEVDLLACNVAEKPCLDAVCEDWTLKDNRVIKRVCNENTPASVRDDALLPLCSCLTAPTHSINGGDVEQQQVVGRGHFATVWQGQYQGSAMAVKVFPARHKHEFSSEREVYELPLMEHSGIARFLGAGTSRDGGEWIMVLELALCGSLQHFLRKNSGSWIASMKLSQTLSQGLAYLHSDLHRHGMHKPAVAHRDLSSCNVLVRADGTCALSDFGCSTILRSCAGGLGWQRPMRSMEQEPGQVGSLRYMAPEILEGSVDLSSGRCLLQADIYSLGLLLWEIWMRCSDLYQDSMVPEHCLPFEPELGSSVTLDGLLFYVSVSQMNKRPSIPKQWQRETQGASLQELVTDCWDHDPDARLTAQNNNAMWPNQGPPNPAFPPGYNPNAVPGAFPQATNPAFPPCQYPTNLPGVHPPMYPGPAMPPHMPPGAMPYGVPGQQLYPGAPCAYPGGPPSGVFPGHCPPGVHPPMYPGPAMPPHMPPGAMPYGVPGQQLYPGAPCAYPGGPPSGVFPGHCPPGVPKSALPPGYDPTDPNGPPLGAFPQAENPEPPRCQYPTNPAPEMTRCVYPVPQVSRVDLEEDEGEAGYTSNSKAANNVP</sequence>
<keyword evidence="7" id="KW-0732">Signal</keyword>
<evidence type="ECO:0000256" key="4">
    <source>
        <dbReference type="ARBA" id="ARBA00022527"/>
    </source>
</evidence>
<keyword evidence="4" id="KW-0723">Serine/threonine-protein kinase</keyword>
<evidence type="ECO:0000313" key="17">
    <source>
        <dbReference type="EMBL" id="KAJ3603254.1"/>
    </source>
</evidence>
<comment type="similarity">
    <text evidence="2">Belongs to the protein kinase superfamily. TKL Ser/Thr protein kinase family. TGFB receptor subfamily.</text>
</comment>
<dbReference type="Gene3D" id="1.10.510.10">
    <property type="entry name" value="Transferase(Phosphotransferase) domain 1"/>
    <property type="match status" value="1"/>
</dbReference>
<organism evidence="17 18">
    <name type="scientific">Muraenolepis orangiensis</name>
    <name type="common">Patagonian moray cod</name>
    <dbReference type="NCBI Taxonomy" id="630683"/>
    <lineage>
        <taxon>Eukaryota</taxon>
        <taxon>Metazoa</taxon>
        <taxon>Chordata</taxon>
        <taxon>Craniata</taxon>
        <taxon>Vertebrata</taxon>
        <taxon>Euteleostomi</taxon>
        <taxon>Actinopterygii</taxon>
        <taxon>Neopterygii</taxon>
        <taxon>Teleostei</taxon>
        <taxon>Neoteleostei</taxon>
        <taxon>Acanthomorphata</taxon>
        <taxon>Zeiogadaria</taxon>
        <taxon>Gadariae</taxon>
        <taxon>Gadiformes</taxon>
        <taxon>Muraenolepidoidei</taxon>
        <taxon>Muraenolepididae</taxon>
        <taxon>Muraenolepis</taxon>
    </lineage>
</organism>
<dbReference type="GO" id="GO:0005886">
    <property type="term" value="C:plasma membrane"/>
    <property type="evidence" value="ECO:0007669"/>
    <property type="project" value="TreeGrafter"/>
</dbReference>
<evidence type="ECO:0000313" key="18">
    <source>
        <dbReference type="Proteomes" id="UP001148018"/>
    </source>
</evidence>
<keyword evidence="10 14" id="KW-0067">ATP-binding</keyword>
<evidence type="ECO:0000256" key="6">
    <source>
        <dbReference type="ARBA" id="ARBA00022692"/>
    </source>
</evidence>
<feature type="domain" description="Protein kinase" evidence="16">
    <location>
        <begin position="84"/>
        <end position="393"/>
    </location>
</feature>
<proteinExistence type="inferred from homology"/>
<dbReference type="InterPro" id="IPR000333">
    <property type="entry name" value="TGFB_receptor"/>
</dbReference>
<dbReference type="InterPro" id="IPR017441">
    <property type="entry name" value="Protein_kinase_ATP_BS"/>
</dbReference>
<evidence type="ECO:0000256" key="14">
    <source>
        <dbReference type="PROSITE-ProRule" id="PRU10141"/>
    </source>
</evidence>
<evidence type="ECO:0000256" key="8">
    <source>
        <dbReference type="ARBA" id="ARBA00022741"/>
    </source>
</evidence>
<feature type="region of interest" description="Disordered" evidence="15">
    <location>
        <begin position="586"/>
        <end position="610"/>
    </location>
</feature>
<dbReference type="InterPro" id="IPR001245">
    <property type="entry name" value="Ser-Thr/Tyr_kinase_cat_dom"/>
</dbReference>
<evidence type="ECO:0000256" key="7">
    <source>
        <dbReference type="ARBA" id="ARBA00022729"/>
    </source>
</evidence>
<keyword evidence="13" id="KW-0675">Receptor</keyword>
<dbReference type="InterPro" id="IPR011009">
    <property type="entry name" value="Kinase-like_dom_sf"/>
</dbReference>
<dbReference type="GO" id="GO:0005024">
    <property type="term" value="F:transforming growth factor beta receptor activity"/>
    <property type="evidence" value="ECO:0007669"/>
    <property type="project" value="TreeGrafter"/>
</dbReference>
<protein>
    <recommendedName>
        <fullName evidence="3">receptor protein serine/threonine kinase</fullName>
        <ecNumber evidence="3">2.7.11.30</ecNumber>
    </recommendedName>
</protein>
<keyword evidence="5" id="KW-0808">Transferase</keyword>
<evidence type="ECO:0000259" key="16">
    <source>
        <dbReference type="PROSITE" id="PS50011"/>
    </source>
</evidence>